<accession>A0AAD7ICB7</accession>
<gene>
    <name evidence="1" type="ORF">B0H16DRAFT_1568314</name>
</gene>
<organism evidence="1 2">
    <name type="scientific">Mycena metata</name>
    <dbReference type="NCBI Taxonomy" id="1033252"/>
    <lineage>
        <taxon>Eukaryota</taxon>
        <taxon>Fungi</taxon>
        <taxon>Dikarya</taxon>
        <taxon>Basidiomycota</taxon>
        <taxon>Agaricomycotina</taxon>
        <taxon>Agaricomycetes</taxon>
        <taxon>Agaricomycetidae</taxon>
        <taxon>Agaricales</taxon>
        <taxon>Marasmiineae</taxon>
        <taxon>Mycenaceae</taxon>
        <taxon>Mycena</taxon>
    </lineage>
</organism>
<evidence type="ECO:0000313" key="2">
    <source>
        <dbReference type="Proteomes" id="UP001215598"/>
    </source>
</evidence>
<dbReference type="EMBL" id="JARKIB010000105">
    <property type="protein sequence ID" value="KAJ7739923.1"/>
    <property type="molecule type" value="Genomic_DNA"/>
</dbReference>
<dbReference type="Proteomes" id="UP001215598">
    <property type="component" value="Unassembled WGS sequence"/>
</dbReference>
<proteinExistence type="predicted"/>
<name>A0AAD7ICB7_9AGAR</name>
<keyword evidence="2" id="KW-1185">Reference proteome</keyword>
<protein>
    <submittedName>
        <fullName evidence="1">Uncharacterized protein</fullName>
    </submittedName>
</protein>
<dbReference type="AlphaFoldDB" id="A0AAD7ICB7"/>
<reference evidence="1" key="1">
    <citation type="submission" date="2023-03" db="EMBL/GenBank/DDBJ databases">
        <title>Massive genome expansion in bonnet fungi (Mycena s.s.) driven by repeated elements and novel gene families across ecological guilds.</title>
        <authorList>
            <consortium name="Lawrence Berkeley National Laboratory"/>
            <person name="Harder C.B."/>
            <person name="Miyauchi S."/>
            <person name="Viragh M."/>
            <person name="Kuo A."/>
            <person name="Thoen E."/>
            <person name="Andreopoulos B."/>
            <person name="Lu D."/>
            <person name="Skrede I."/>
            <person name="Drula E."/>
            <person name="Henrissat B."/>
            <person name="Morin E."/>
            <person name="Kohler A."/>
            <person name="Barry K."/>
            <person name="LaButti K."/>
            <person name="Morin E."/>
            <person name="Salamov A."/>
            <person name="Lipzen A."/>
            <person name="Mereny Z."/>
            <person name="Hegedus B."/>
            <person name="Baldrian P."/>
            <person name="Stursova M."/>
            <person name="Weitz H."/>
            <person name="Taylor A."/>
            <person name="Grigoriev I.V."/>
            <person name="Nagy L.G."/>
            <person name="Martin F."/>
            <person name="Kauserud H."/>
        </authorList>
    </citation>
    <scope>NUCLEOTIDE SEQUENCE</scope>
    <source>
        <strain evidence="1">CBHHK182m</strain>
    </source>
</reference>
<evidence type="ECO:0000313" key="1">
    <source>
        <dbReference type="EMBL" id="KAJ7739923.1"/>
    </source>
</evidence>
<sequence>MATPISRRLVAVRLWKLRSTFCIGIPLPGHTQHDFTDFLSGSLLVVTRNTCFSHPRNFELFCGAGGIQRRRAKSIYVLLSPFDHLTPHLRSRCASSAVGPALIDAIMAEITISYSEPDTLCGASGLITTLISDLLDPQPLAFPGASLSVAIGGYQFVSFTRYLIIKGLVASNE</sequence>
<comment type="caution">
    <text evidence="1">The sequence shown here is derived from an EMBL/GenBank/DDBJ whole genome shotgun (WGS) entry which is preliminary data.</text>
</comment>